<proteinExistence type="predicted"/>
<evidence type="ECO:0000313" key="2">
    <source>
        <dbReference type="Proteomes" id="UP001152799"/>
    </source>
</evidence>
<name>A0A9N9MC94_9CUCU</name>
<organism evidence="1 2">
    <name type="scientific">Ceutorhynchus assimilis</name>
    <name type="common">cabbage seed weevil</name>
    <dbReference type="NCBI Taxonomy" id="467358"/>
    <lineage>
        <taxon>Eukaryota</taxon>
        <taxon>Metazoa</taxon>
        <taxon>Ecdysozoa</taxon>
        <taxon>Arthropoda</taxon>
        <taxon>Hexapoda</taxon>
        <taxon>Insecta</taxon>
        <taxon>Pterygota</taxon>
        <taxon>Neoptera</taxon>
        <taxon>Endopterygota</taxon>
        <taxon>Coleoptera</taxon>
        <taxon>Polyphaga</taxon>
        <taxon>Cucujiformia</taxon>
        <taxon>Curculionidae</taxon>
        <taxon>Ceutorhynchinae</taxon>
        <taxon>Ceutorhynchus</taxon>
    </lineage>
</organism>
<accession>A0A9N9MC94</accession>
<evidence type="ECO:0000313" key="1">
    <source>
        <dbReference type="EMBL" id="CAG9760141.1"/>
    </source>
</evidence>
<dbReference type="EMBL" id="OU892277">
    <property type="protein sequence ID" value="CAG9760141.1"/>
    <property type="molecule type" value="Genomic_DNA"/>
</dbReference>
<keyword evidence="2" id="KW-1185">Reference proteome</keyword>
<gene>
    <name evidence="1" type="ORF">CEUTPL_LOCUS877</name>
</gene>
<dbReference type="AlphaFoldDB" id="A0A9N9MC94"/>
<protein>
    <submittedName>
        <fullName evidence="1">Uncharacterized protein</fullName>
    </submittedName>
</protein>
<dbReference type="OrthoDB" id="5949854at2759"/>
<dbReference type="Proteomes" id="UP001152799">
    <property type="component" value="Chromosome 1"/>
</dbReference>
<reference evidence="1" key="1">
    <citation type="submission" date="2022-01" db="EMBL/GenBank/DDBJ databases">
        <authorList>
            <person name="King R."/>
        </authorList>
    </citation>
    <scope>NUCLEOTIDE SEQUENCE</scope>
</reference>
<sequence>MDVPIGKQIVCTYENRVIISNNKKVYDHISPTFHEEADARLLLHVWHASIFEGHTKINIKTVESDVVVIAMYAFSMLDEVEELWIEYGTGTHLQSLNASKVKSMYPGYQTCFPSSMLLLVQTLIQVLVVFISQHEHDFMLPQRFVRISFIKLSRNCQRRNSGSGS</sequence>